<keyword evidence="5" id="KW-1185">Reference proteome</keyword>
<dbReference type="Proteomes" id="UP000003157">
    <property type="component" value="Unassembled WGS sequence"/>
</dbReference>
<dbReference type="PANTHER" id="PTHR43479">
    <property type="entry name" value="ACREF/ENVCD OPERON REPRESSOR-RELATED"/>
    <property type="match status" value="1"/>
</dbReference>
<dbReference type="GeneID" id="78229476"/>
<dbReference type="Pfam" id="PF21351">
    <property type="entry name" value="TetR_C_41"/>
    <property type="match status" value="1"/>
</dbReference>
<dbReference type="GO" id="GO:0003677">
    <property type="term" value="F:DNA binding"/>
    <property type="evidence" value="ECO:0007669"/>
    <property type="project" value="UniProtKB-UniRule"/>
</dbReference>
<dbReference type="STRING" id="100884.GCA_000269565_01603"/>
<dbReference type="InterPro" id="IPR049484">
    <property type="entry name" value="Rv0078-like_C"/>
</dbReference>
<dbReference type="RefSeq" id="WP_008787225.1">
    <property type="nucleotide sequence ID" value="NZ_AKCB01000001.1"/>
</dbReference>
<dbReference type="eggNOG" id="COG1309">
    <property type="taxonomic scope" value="Bacteria"/>
</dbReference>
<dbReference type="PROSITE" id="PS50977">
    <property type="entry name" value="HTH_TETR_2"/>
    <property type="match status" value="1"/>
</dbReference>
<accession>E7G5Q9</accession>
<dbReference type="SUPFAM" id="SSF46689">
    <property type="entry name" value="Homeodomain-like"/>
    <property type="match status" value="1"/>
</dbReference>
<dbReference type="PANTHER" id="PTHR43479:SF11">
    <property type="entry name" value="ACREF_ENVCD OPERON REPRESSOR-RELATED"/>
    <property type="match status" value="1"/>
</dbReference>
<evidence type="ECO:0000313" key="5">
    <source>
        <dbReference type="Proteomes" id="UP000003157"/>
    </source>
</evidence>
<feature type="domain" description="HTH tetR-type" evidence="3">
    <location>
        <begin position="11"/>
        <end position="71"/>
    </location>
</feature>
<dbReference type="InterPro" id="IPR001647">
    <property type="entry name" value="HTH_TetR"/>
</dbReference>
<evidence type="ECO:0000256" key="2">
    <source>
        <dbReference type="PROSITE-ProRule" id="PRU00335"/>
    </source>
</evidence>
<dbReference type="InterPro" id="IPR009057">
    <property type="entry name" value="Homeodomain-like_sf"/>
</dbReference>
<dbReference type="HOGENOM" id="CLU_069356_24_2_9"/>
<evidence type="ECO:0000259" key="3">
    <source>
        <dbReference type="PROSITE" id="PS50977"/>
    </source>
</evidence>
<keyword evidence="1 2" id="KW-0238">DNA-binding</keyword>
<dbReference type="OrthoDB" id="494991at2"/>
<dbReference type="Gene3D" id="1.10.357.10">
    <property type="entry name" value="Tetracycline Repressor, domain 2"/>
    <property type="match status" value="1"/>
</dbReference>
<name>E7G5Q9_9FIRM</name>
<proteinExistence type="predicted"/>
<evidence type="ECO:0000313" key="4">
    <source>
        <dbReference type="EMBL" id="EFW06560.1"/>
    </source>
</evidence>
<dbReference type="PRINTS" id="PR00455">
    <property type="entry name" value="HTHTETR"/>
</dbReference>
<dbReference type="InterPro" id="IPR050624">
    <property type="entry name" value="HTH-type_Tx_Regulator"/>
</dbReference>
<dbReference type="Pfam" id="PF00440">
    <property type="entry name" value="TetR_N"/>
    <property type="match status" value="1"/>
</dbReference>
<organism evidence="4 5">
    <name type="scientific">Coprobacillus cateniformis</name>
    <dbReference type="NCBI Taxonomy" id="100884"/>
    <lineage>
        <taxon>Bacteria</taxon>
        <taxon>Bacillati</taxon>
        <taxon>Bacillota</taxon>
        <taxon>Erysipelotrichia</taxon>
        <taxon>Erysipelotrichales</taxon>
        <taxon>Coprobacillaceae</taxon>
        <taxon>Coprobacillus</taxon>
    </lineage>
</organism>
<comment type="caution">
    <text evidence="4">The sequence shown here is derived from an EMBL/GenBank/DDBJ whole genome shotgun (WGS) entry which is preliminary data.</text>
</comment>
<evidence type="ECO:0000256" key="1">
    <source>
        <dbReference type="ARBA" id="ARBA00023125"/>
    </source>
</evidence>
<reference evidence="4 5" key="1">
    <citation type="submission" date="2010-12" db="EMBL/GenBank/DDBJ databases">
        <title>The Genome Sequence of Coprobacillus sp. strain 29_1.</title>
        <authorList>
            <consortium name="The Broad Institute Genome Sequencing Platform"/>
            <person name="Earl A."/>
            <person name="Ward D."/>
            <person name="Feldgarden M."/>
            <person name="Gevers D."/>
            <person name="Daigneault M."/>
            <person name="Sibley C.D."/>
            <person name="White A."/>
            <person name="Strauss J."/>
            <person name="Allen-Vercoe E."/>
            <person name="Young S.K."/>
            <person name="Zeng Q."/>
            <person name="Gargeya S."/>
            <person name="Fitzgerald M."/>
            <person name="Haas B."/>
            <person name="Abouelleil A."/>
            <person name="Alvarado L."/>
            <person name="Arachchi H.M."/>
            <person name="Berlin A."/>
            <person name="Brown A."/>
            <person name="Chapman S.B."/>
            <person name="Chen Z."/>
            <person name="Dunbar C."/>
            <person name="Freedman E."/>
            <person name="Gearin G."/>
            <person name="Gellesch M."/>
            <person name="Goldberg J."/>
            <person name="Griggs A."/>
            <person name="Gujja S."/>
            <person name="Heilman E."/>
            <person name="Heiman D."/>
            <person name="Howarth C."/>
            <person name="Larson L."/>
            <person name="Lui A."/>
            <person name="MacDonald P.J.P."/>
            <person name="Mehta T."/>
            <person name="Montmayeur A."/>
            <person name="Murphy C."/>
            <person name="Neiman D."/>
            <person name="Pearson M."/>
            <person name="Priest M."/>
            <person name="Roberts A."/>
            <person name="Saif S."/>
            <person name="Shea T."/>
            <person name="Shenoy N."/>
            <person name="Sisk P."/>
            <person name="Stolte C."/>
            <person name="Sykes S."/>
            <person name="White J."/>
            <person name="Yandava C."/>
            <person name="Nusbaum C."/>
            <person name="Birren B."/>
        </authorList>
    </citation>
    <scope>NUCLEOTIDE SEQUENCE [LARGE SCALE GENOMIC DNA]</scope>
    <source>
        <strain evidence="4 5">29_1</strain>
    </source>
</reference>
<gene>
    <name evidence="4" type="ORF">HMPREF9488_00097</name>
</gene>
<protein>
    <recommendedName>
        <fullName evidence="3">HTH tetR-type domain-containing protein</fullName>
    </recommendedName>
</protein>
<sequence length="196" mass="22528">MTNNKKELATLHTTKNLISIARHHFSTYGYENTSLEAIAKEANMTRGAVYHHFKNKKNLFKAVLNLVQHEVGLNVEKRAQSSKDIWEQLILGCVGFVEAATLENNKRILLIEAPNIIEWTQWKKMDDENSVLLLEEQLMIIQKNEQLIDFDIHMISHMISGALNDLSIYLAESDNLNNEQIYKAVDYLLKGFKKNG</sequence>
<feature type="DNA-binding region" description="H-T-H motif" evidence="2">
    <location>
        <begin position="34"/>
        <end position="53"/>
    </location>
</feature>
<dbReference type="AlphaFoldDB" id="E7G5Q9"/>
<dbReference type="EMBL" id="ADKX01000001">
    <property type="protein sequence ID" value="EFW06560.1"/>
    <property type="molecule type" value="Genomic_DNA"/>
</dbReference>